<gene>
    <name evidence="2" type="ORF">SOCEGT47_026150</name>
</gene>
<evidence type="ECO:0008006" key="4">
    <source>
        <dbReference type="Google" id="ProtNLM"/>
    </source>
</evidence>
<dbReference type="Proteomes" id="UP000295781">
    <property type="component" value="Chromosome"/>
</dbReference>
<evidence type="ECO:0000256" key="1">
    <source>
        <dbReference type="SAM" id="MobiDB-lite"/>
    </source>
</evidence>
<evidence type="ECO:0000313" key="3">
    <source>
        <dbReference type="Proteomes" id="UP000295781"/>
    </source>
</evidence>
<dbReference type="AlphaFoldDB" id="A0A4P2PZ01"/>
<dbReference type="Gene3D" id="1.25.10.10">
    <property type="entry name" value="Leucine-rich Repeat Variant"/>
    <property type="match status" value="1"/>
</dbReference>
<dbReference type="InterPro" id="IPR011989">
    <property type="entry name" value="ARM-like"/>
</dbReference>
<reference evidence="2 3" key="1">
    <citation type="submission" date="2015-09" db="EMBL/GenBank/DDBJ databases">
        <title>Sorangium comparison.</title>
        <authorList>
            <person name="Zaburannyi N."/>
            <person name="Bunk B."/>
            <person name="Overmann J."/>
            <person name="Mueller R."/>
        </authorList>
    </citation>
    <scope>NUCLEOTIDE SEQUENCE [LARGE SCALE GENOMIC DNA]</scope>
    <source>
        <strain evidence="2 3">So ceGT47</strain>
    </source>
</reference>
<feature type="region of interest" description="Disordered" evidence="1">
    <location>
        <begin position="1"/>
        <end position="25"/>
    </location>
</feature>
<dbReference type="InterPro" id="IPR016024">
    <property type="entry name" value="ARM-type_fold"/>
</dbReference>
<protein>
    <recommendedName>
        <fullName evidence="4">HEAT repeat domain-containing protein</fullName>
    </recommendedName>
</protein>
<sequence length="253" mass="27609">MGIFDFFRKSSPPPGGAPSDKKVAGPAKVVADKRAQTYDRHEAIQTLAAMKSADAAAALLRRFTFSIDPSITDQEEKELAFQGIVDTGKDAVAAVVEFCVKAEALTWPLKILRELLDEADYRSELIRLLGRFDTEYARNVEPKQQLIVALGDLKGDDVRSAVEPFLEDVNETVRFHAVQTLFAQETQASVPALVKMLAAEESVRVKNKVAEGLMNRGWTVPAELRDSANQALQDSSGFSVAPDGRVRKGAGYG</sequence>
<dbReference type="Pfam" id="PF13646">
    <property type="entry name" value="HEAT_2"/>
    <property type="match status" value="1"/>
</dbReference>
<dbReference type="EMBL" id="CP012670">
    <property type="protein sequence ID" value="AUX22114.1"/>
    <property type="molecule type" value="Genomic_DNA"/>
</dbReference>
<proteinExistence type="predicted"/>
<organism evidence="2 3">
    <name type="scientific">Sorangium cellulosum</name>
    <name type="common">Polyangium cellulosum</name>
    <dbReference type="NCBI Taxonomy" id="56"/>
    <lineage>
        <taxon>Bacteria</taxon>
        <taxon>Pseudomonadati</taxon>
        <taxon>Myxococcota</taxon>
        <taxon>Polyangia</taxon>
        <taxon>Polyangiales</taxon>
        <taxon>Polyangiaceae</taxon>
        <taxon>Sorangium</taxon>
    </lineage>
</organism>
<name>A0A4P2PZ01_SORCE</name>
<dbReference type="RefSeq" id="WP_129347330.1">
    <property type="nucleotide sequence ID" value="NZ_CP012670.1"/>
</dbReference>
<dbReference type="OrthoDB" id="5506750at2"/>
<evidence type="ECO:0000313" key="2">
    <source>
        <dbReference type="EMBL" id="AUX22114.1"/>
    </source>
</evidence>
<accession>A0A4P2PZ01</accession>
<dbReference type="SUPFAM" id="SSF48371">
    <property type="entry name" value="ARM repeat"/>
    <property type="match status" value="1"/>
</dbReference>